<sequence>MRSVLFVSQELTAECGPAAGWTETSRAPARPGRTTHYEILLIGSHSLTFKDDSFHSTVHMSQWPQSLTLIVLNIRIRNSVNSNDEAERATKKTLKKLGIEINETWKTSGGDGQTER</sequence>
<dbReference type="AlphaFoldDB" id="A0A8J2QKY6"/>
<dbReference type="Proteomes" id="UP000789524">
    <property type="component" value="Unassembled WGS sequence"/>
</dbReference>
<proteinExistence type="predicted"/>
<accession>A0A8J2QKY6</accession>
<keyword evidence="2" id="KW-1185">Reference proteome</keyword>
<organism evidence="1 2">
    <name type="scientific">Danaus chrysippus</name>
    <name type="common">African queen</name>
    <dbReference type="NCBI Taxonomy" id="151541"/>
    <lineage>
        <taxon>Eukaryota</taxon>
        <taxon>Metazoa</taxon>
        <taxon>Ecdysozoa</taxon>
        <taxon>Arthropoda</taxon>
        <taxon>Hexapoda</taxon>
        <taxon>Insecta</taxon>
        <taxon>Pterygota</taxon>
        <taxon>Neoptera</taxon>
        <taxon>Endopterygota</taxon>
        <taxon>Lepidoptera</taxon>
        <taxon>Glossata</taxon>
        <taxon>Ditrysia</taxon>
        <taxon>Papilionoidea</taxon>
        <taxon>Nymphalidae</taxon>
        <taxon>Danainae</taxon>
        <taxon>Danaini</taxon>
        <taxon>Danaina</taxon>
        <taxon>Danaus</taxon>
        <taxon>Anosia</taxon>
    </lineage>
</organism>
<comment type="caution">
    <text evidence="1">The sequence shown here is derived from an EMBL/GenBank/DDBJ whole genome shotgun (WGS) entry which is preliminary data.</text>
</comment>
<reference evidence="1" key="1">
    <citation type="submission" date="2021-09" db="EMBL/GenBank/DDBJ databases">
        <authorList>
            <person name="Martin H S."/>
        </authorList>
    </citation>
    <scope>NUCLEOTIDE SEQUENCE</scope>
</reference>
<gene>
    <name evidence="1" type="ORF">DCHRY22_LOCUS6021</name>
</gene>
<protein>
    <submittedName>
        <fullName evidence="1">(African queen) hypothetical protein</fullName>
    </submittedName>
</protein>
<evidence type="ECO:0000313" key="2">
    <source>
        <dbReference type="Proteomes" id="UP000789524"/>
    </source>
</evidence>
<dbReference type="EMBL" id="CAKASE010000053">
    <property type="protein sequence ID" value="CAG9565115.1"/>
    <property type="molecule type" value="Genomic_DNA"/>
</dbReference>
<evidence type="ECO:0000313" key="1">
    <source>
        <dbReference type="EMBL" id="CAG9565115.1"/>
    </source>
</evidence>
<name>A0A8J2QKY6_9NEOP</name>